<dbReference type="EMBL" id="FPHE01000046">
    <property type="protein sequence ID" value="SFV53554.1"/>
    <property type="molecule type" value="Genomic_DNA"/>
</dbReference>
<evidence type="ECO:0000313" key="1">
    <source>
        <dbReference type="EMBL" id="SFV53554.1"/>
    </source>
</evidence>
<dbReference type="Gene3D" id="3.30.2170.10">
    <property type="entry name" value="archaeoglobus fulgidus dsm 4304 superfamily"/>
    <property type="match status" value="1"/>
</dbReference>
<dbReference type="EC" id="3.1.21.7" evidence="1"/>
<dbReference type="Pfam" id="PF04493">
    <property type="entry name" value="Endonuclease_5"/>
    <property type="match status" value="1"/>
</dbReference>
<accession>A0A1W1BJ16</accession>
<dbReference type="InterPro" id="IPR007581">
    <property type="entry name" value="Endonuclease-V"/>
</dbReference>
<gene>
    <name evidence="1" type="ORF">MNB_SV-12-1778</name>
</gene>
<reference evidence="1" key="1">
    <citation type="submission" date="2016-10" db="EMBL/GenBank/DDBJ databases">
        <authorList>
            <person name="de Groot N.N."/>
        </authorList>
    </citation>
    <scope>NUCLEOTIDE SEQUENCE</scope>
</reference>
<keyword evidence="1" id="KW-0255">Endonuclease</keyword>
<protein>
    <submittedName>
        <fullName evidence="1">Endonuclease V</fullName>
        <ecNumber evidence="1">3.1.21.7</ecNumber>
    </submittedName>
</protein>
<dbReference type="GO" id="GO:0043737">
    <property type="term" value="F:deoxyribonuclease V activity"/>
    <property type="evidence" value="ECO:0007669"/>
    <property type="project" value="UniProtKB-EC"/>
</dbReference>
<organism evidence="1">
    <name type="scientific">hydrothermal vent metagenome</name>
    <dbReference type="NCBI Taxonomy" id="652676"/>
    <lineage>
        <taxon>unclassified sequences</taxon>
        <taxon>metagenomes</taxon>
        <taxon>ecological metagenomes</taxon>
    </lineage>
</organism>
<dbReference type="GO" id="GO:0006281">
    <property type="term" value="P:DNA repair"/>
    <property type="evidence" value="ECO:0007669"/>
    <property type="project" value="InterPro"/>
</dbReference>
<name>A0A1W1BJ16_9ZZZZ</name>
<dbReference type="AlphaFoldDB" id="A0A1W1BJ16"/>
<keyword evidence="1" id="KW-0378">Hydrolase</keyword>
<sequence>MIYALDVQYNGDKNGLVACLGFKNWEDEKAFYTKTDFIEHIEPYKAGSFYKRELPCLLEALKDLDDIKCIVVDGYVWLEEPTHYGLGMHLYDALNSSTPIIGVAKTLFTNTPKECELLRGESSKPLFVTSVGIELDVAKRYIEKMHGKYRFPTLLKEVDSLAREKLEGGK</sequence>
<keyword evidence="1" id="KW-0540">Nuclease</keyword>
<proteinExistence type="predicted"/>